<dbReference type="InterPro" id="IPR005084">
    <property type="entry name" value="CBM6"/>
</dbReference>
<dbReference type="PROSITE" id="PS51175">
    <property type="entry name" value="CBM6"/>
    <property type="match status" value="1"/>
</dbReference>
<dbReference type="InterPro" id="IPR008979">
    <property type="entry name" value="Galactose-bd-like_sf"/>
</dbReference>
<dbReference type="InterPro" id="IPR005194">
    <property type="entry name" value="Glyco_hydro_65_C"/>
</dbReference>
<sequence length="692" mass="73689">MVHCRFGSGRIPAPGKVRGMSPRRRIGHVLLALTTVFGLLTGVPPAHAATTPSLEFASPPSQALYGSAYTAALDNLLRINTMGYDPRHNRSGLQDPSVGFVRAGGGYQQPWTRDASVNSWNATSLLSPALAENTLWAVVDKDSAGALRVQQDDQQWDQVVWLTAAWHHYLVTGDQEFLGNAYRTAANTLTIRENATTAGFNATYGLFTGASFFNDGIAGYPAPPADATESVSTGSMPWPGIASGMYLSTNEVYHAAYLSAANMAERLGRPQDATRHRAKAAALKAAINRHFWNPATGLYDYQLLADGTRGAHQEGTGLAFAILFDVASPAQARSILANARSMTWGMPDTYPHWDRYSEAQPGRHNAIVWPLVQGLWAKAAAKAGDPRTFAAETARLAKLANNNSGFWEIYNGTTGVVDGGYQRLGDTVKFHWGSEPAQTWSATAFLDMVHTGLFGLRHTEAGLSFAPTLPAGWGDVTLRNLRYRDADLTIRLRGAGTTISSVRIDGRPARAEVPATLRGAHTVEITLTGAAAGDRDGDGVADAQDRCADTAGTVSGCPAPGRLEAEDARNTGGVKTNVNHTGYSGRAFLDGLWAQGAASSFTLHRPTTAAGSGAITLRYANAHGDARTMTLSVDGRAVRQVSFPKVSDSWDAWGTVTFDGVPVSGRDPVVTLSCGSGDSGAINLDWLEYRGP</sequence>
<dbReference type="Proteomes" id="UP000199503">
    <property type="component" value="Unassembled WGS sequence"/>
</dbReference>
<feature type="domain" description="CBM6" evidence="1">
    <location>
        <begin position="561"/>
        <end position="690"/>
    </location>
</feature>
<dbReference type="Pfam" id="PF03633">
    <property type="entry name" value="Glyco_hydro_65C"/>
    <property type="match status" value="1"/>
</dbReference>
<dbReference type="Gene3D" id="2.60.420.10">
    <property type="entry name" value="Maltose phosphorylase, domain 3"/>
    <property type="match status" value="1"/>
</dbReference>
<dbReference type="Pfam" id="PF22422">
    <property type="entry name" value="MGH1-like_GH"/>
    <property type="match status" value="1"/>
</dbReference>
<name>A0A1H9MQQ9_9PSEU</name>
<dbReference type="GO" id="GO:0030246">
    <property type="term" value="F:carbohydrate binding"/>
    <property type="evidence" value="ECO:0007669"/>
    <property type="project" value="InterPro"/>
</dbReference>
<dbReference type="InterPro" id="IPR012341">
    <property type="entry name" value="6hp_glycosidase-like_sf"/>
</dbReference>
<dbReference type="InterPro" id="IPR008928">
    <property type="entry name" value="6-hairpin_glycosidase_sf"/>
</dbReference>
<dbReference type="InterPro" id="IPR054491">
    <property type="entry name" value="MGH1-like_GH"/>
</dbReference>
<dbReference type="Gene3D" id="1.50.10.10">
    <property type="match status" value="1"/>
</dbReference>
<dbReference type="AlphaFoldDB" id="A0A1H9MQQ9"/>
<dbReference type="CDD" id="cd04083">
    <property type="entry name" value="CBM35_Lmo2446-like"/>
    <property type="match status" value="1"/>
</dbReference>
<keyword evidence="3" id="KW-1185">Reference proteome</keyword>
<protein>
    <recommendedName>
        <fullName evidence="1">CBM6 domain-containing protein</fullName>
    </recommendedName>
</protein>
<reference evidence="3" key="1">
    <citation type="submission" date="2016-10" db="EMBL/GenBank/DDBJ databases">
        <authorList>
            <person name="Varghese N."/>
            <person name="Submissions S."/>
        </authorList>
    </citation>
    <scope>NUCLEOTIDE SEQUENCE [LARGE SCALE GENOMIC DNA]</scope>
    <source>
        <strain evidence="3">DSM 44437</strain>
    </source>
</reference>
<dbReference type="SUPFAM" id="SSF49785">
    <property type="entry name" value="Galactose-binding domain-like"/>
    <property type="match status" value="1"/>
</dbReference>
<evidence type="ECO:0000313" key="3">
    <source>
        <dbReference type="Proteomes" id="UP000199503"/>
    </source>
</evidence>
<dbReference type="Gene3D" id="2.60.120.260">
    <property type="entry name" value="Galactose-binding domain-like"/>
    <property type="match status" value="1"/>
</dbReference>
<dbReference type="GO" id="GO:0005975">
    <property type="term" value="P:carbohydrate metabolic process"/>
    <property type="evidence" value="ECO:0007669"/>
    <property type="project" value="InterPro"/>
</dbReference>
<proteinExistence type="predicted"/>
<dbReference type="STRING" id="65499.SAMN04488000_107143"/>
<organism evidence="2 3">
    <name type="scientific">Lentzea albida</name>
    <dbReference type="NCBI Taxonomy" id="65499"/>
    <lineage>
        <taxon>Bacteria</taxon>
        <taxon>Bacillati</taxon>
        <taxon>Actinomycetota</taxon>
        <taxon>Actinomycetes</taxon>
        <taxon>Pseudonocardiales</taxon>
        <taxon>Pseudonocardiaceae</taxon>
        <taxon>Lentzea</taxon>
    </lineage>
</organism>
<dbReference type="SUPFAM" id="SSF48208">
    <property type="entry name" value="Six-hairpin glycosidases"/>
    <property type="match status" value="1"/>
</dbReference>
<evidence type="ECO:0000313" key="2">
    <source>
        <dbReference type="EMBL" id="SER25473.1"/>
    </source>
</evidence>
<gene>
    <name evidence="2" type="ORF">SAMN04488000_107143</name>
</gene>
<dbReference type="EMBL" id="FOFV01000007">
    <property type="protein sequence ID" value="SER25473.1"/>
    <property type="molecule type" value="Genomic_DNA"/>
</dbReference>
<dbReference type="PANTHER" id="PTHR34987:SF6">
    <property type="entry name" value="ALPHA-L-RHAMNOSIDASE SIX-HAIRPIN GLYCOSIDASE DOMAIN-CONTAINING PROTEIN"/>
    <property type="match status" value="1"/>
</dbReference>
<dbReference type="PANTHER" id="PTHR34987">
    <property type="entry name" value="C, PUTATIVE (AFU_ORTHOLOGUE AFUA_3G02880)-RELATED"/>
    <property type="match status" value="1"/>
</dbReference>
<accession>A0A1H9MQQ9</accession>
<evidence type="ECO:0000259" key="1">
    <source>
        <dbReference type="PROSITE" id="PS51175"/>
    </source>
</evidence>